<evidence type="ECO:0000313" key="4">
    <source>
        <dbReference type="Proteomes" id="UP000778578"/>
    </source>
</evidence>
<dbReference type="Gene3D" id="1.10.600.10">
    <property type="entry name" value="Farnesyl Diphosphate Synthase"/>
    <property type="match status" value="1"/>
</dbReference>
<comment type="cofactor">
    <cofactor evidence="2">
        <name>Mg(2+)</name>
        <dbReference type="ChEBI" id="CHEBI:18420"/>
    </cofactor>
</comment>
<protein>
    <recommendedName>
        <fullName evidence="2">Terpene synthase</fullName>
        <ecNumber evidence="2">4.2.3.-</ecNumber>
    </recommendedName>
</protein>
<dbReference type="InterPro" id="IPR034686">
    <property type="entry name" value="Terpene_cyclase-like_2"/>
</dbReference>
<proteinExistence type="inferred from homology"/>
<name>A0ABS7QIM9_9ACTN</name>
<keyword evidence="4" id="KW-1185">Reference proteome</keyword>
<dbReference type="PANTHER" id="PTHR35201">
    <property type="entry name" value="TERPENE SYNTHASE"/>
    <property type="match status" value="1"/>
</dbReference>
<comment type="similarity">
    <text evidence="2">Belongs to the terpene synthase family.</text>
</comment>
<dbReference type="SUPFAM" id="SSF48576">
    <property type="entry name" value="Terpenoid synthases"/>
    <property type="match status" value="1"/>
</dbReference>
<organism evidence="3 4">
    <name type="scientific">Actinacidiphila acidipaludis</name>
    <dbReference type="NCBI Taxonomy" id="2873382"/>
    <lineage>
        <taxon>Bacteria</taxon>
        <taxon>Bacillati</taxon>
        <taxon>Actinomycetota</taxon>
        <taxon>Actinomycetes</taxon>
        <taxon>Kitasatosporales</taxon>
        <taxon>Streptomycetaceae</taxon>
        <taxon>Actinacidiphila</taxon>
    </lineage>
</organism>
<sequence>MEARDTEVSRARSAMRAALPDALWELRTPVALGAERADSHVLDWARRHGLTRSDASERRLASARLGDFAARVYPTATVEDLLLTTDWIAWLDFLDDQNDDRETALDPQDFDGFLARVALVASTGTADTALGPIGAALTDLWTRTRARAGERLCRRLRFHLTEYLAGNVQQAAYRVLGDVCDLGEYAVLRRAAGGVLVTFDLVEFAGGSELPPAVYYSRTYQRLLTAAGDVVCWTNDILTVEKESAAGDLLNLVTVLRESRRCARSTAFVQARELVDGRLGDFHRAARDLPDLCAALELDGTQRQALAACVELLRAWMRGHADWGLSTGRYAPLPADPGYLEDLLPGTVVSWNLPGGA</sequence>
<keyword evidence="2" id="KW-0460">Magnesium</keyword>
<dbReference type="Proteomes" id="UP000778578">
    <property type="component" value="Unassembled WGS sequence"/>
</dbReference>
<dbReference type="Pfam" id="PF19086">
    <property type="entry name" value="Terpene_syn_C_2"/>
    <property type="match status" value="1"/>
</dbReference>
<dbReference type="RefSeq" id="WP_222969852.1">
    <property type="nucleotide sequence ID" value="NZ_JAINZZ010000102.1"/>
</dbReference>
<keyword evidence="1 2" id="KW-0456">Lyase</keyword>
<reference evidence="3 4" key="1">
    <citation type="submission" date="2021-08" db="EMBL/GenBank/DDBJ databases">
        <title>WGS of actinomycetes from Thailand.</title>
        <authorList>
            <person name="Thawai C."/>
        </authorList>
    </citation>
    <scope>NUCLEOTIDE SEQUENCE [LARGE SCALE GENOMIC DNA]</scope>
    <source>
        <strain evidence="3 4">PLK6-54</strain>
    </source>
</reference>
<evidence type="ECO:0000256" key="1">
    <source>
        <dbReference type="ARBA" id="ARBA00023239"/>
    </source>
</evidence>
<dbReference type="EMBL" id="JAINZZ010000102">
    <property type="protein sequence ID" value="MBY8883031.1"/>
    <property type="molecule type" value="Genomic_DNA"/>
</dbReference>
<evidence type="ECO:0000256" key="2">
    <source>
        <dbReference type="RuleBase" id="RU366034"/>
    </source>
</evidence>
<keyword evidence="2" id="KW-0479">Metal-binding</keyword>
<accession>A0ABS7QIM9</accession>
<dbReference type="InterPro" id="IPR008949">
    <property type="entry name" value="Isoprenoid_synthase_dom_sf"/>
</dbReference>
<gene>
    <name evidence="3" type="ORF">K7862_36170</name>
</gene>
<comment type="caution">
    <text evidence="3">The sequence shown here is derived from an EMBL/GenBank/DDBJ whole genome shotgun (WGS) entry which is preliminary data.</text>
</comment>
<dbReference type="PANTHER" id="PTHR35201:SF4">
    <property type="entry name" value="BETA-PINACENE SYNTHASE-RELATED"/>
    <property type="match status" value="1"/>
</dbReference>
<evidence type="ECO:0000313" key="3">
    <source>
        <dbReference type="EMBL" id="MBY8883031.1"/>
    </source>
</evidence>
<dbReference type="EC" id="4.2.3.-" evidence="2"/>